<feature type="transmembrane region" description="Helical" evidence="5">
    <location>
        <begin position="187"/>
        <end position="210"/>
    </location>
</feature>
<evidence type="ECO:0000256" key="4">
    <source>
        <dbReference type="SAM" id="MobiDB-lite"/>
    </source>
</evidence>
<sequence length="742" mass="81466">MTVHSHDGDFRAEVVPLRPEEHREHHREHDAPEREHRSPVIREQDGEILDAVIVEETPAVPVDSPVVTGERGGWLQERRSYLDTAPAVIPTWLRNKTEFVENSKLGARYYGHKAAFHAARTPVYALRLMSKSPRGTARLTRRWYLWITDAEARPVMAKAAAQADPGAWMALTTMQTKRTGPRRRQSLVVAVPAGVLVLLAAFLLPGWALAAAAAGVASLLGLAGRDGDKPIVSRYVSIHIMRPLSSPEVEGALEAIGVKGKSDWAEPIQTDGPGWRAELDLPPGALASTVQEKRAELAGAMRRPLTTVWPGTDTDAHPGRLVLWVAKQDPSKMPRRLWPLLKSGQCSLFDPVPFGFSPRGALVELPLMYSNVLMGGVPGSGKTSAVMAIAAAGALDVTCEEWIYELKGSGDLEGLKPICHRYVSGDDDEHCAAALDGLKALEKELKRRKAVIAELPVDQVPNGRKTYPHLAARKHLRLHPLLAIFDEAHTLFEHEEYGKEAGEIAARLIRKARAYGIILIFTTQRPDAKSIPKGVSDNAMLRFCLAVAGHTANDLILGTSMYQRGVRATMFDPSKEQGTGWLARSALNTEIVRAAFITQEESHDIGRRAYALRKAAGTLSGEAAGEVVERVDDSTLVDHLRAIWPAGEDTMHSHRLVEALADWRPDLYGAWVATDRPVEAMSEEELRELRSARSTMLSNALRPFGVRTRQINKRSDGGGGKGVRFEDLPERRGGVEDDPDDE</sequence>
<dbReference type="InterPro" id="IPR027417">
    <property type="entry name" value="P-loop_NTPase"/>
</dbReference>
<proteinExistence type="predicted"/>
<dbReference type="PROSITE" id="PS50901">
    <property type="entry name" value="FTSK"/>
    <property type="match status" value="1"/>
</dbReference>
<dbReference type="Proteomes" id="UP001501442">
    <property type="component" value="Unassembled WGS sequence"/>
</dbReference>
<keyword evidence="8" id="KW-1185">Reference proteome</keyword>
<gene>
    <name evidence="7" type="ORF">GCM10023196_053950</name>
</gene>
<dbReference type="InterPro" id="IPR002543">
    <property type="entry name" value="FtsK_dom"/>
</dbReference>
<dbReference type="Gene3D" id="3.40.50.300">
    <property type="entry name" value="P-loop containing nucleotide triphosphate hydrolases"/>
    <property type="match status" value="1"/>
</dbReference>
<protein>
    <submittedName>
        <fullName evidence="7">FtsK/SpoIIIE domain-containing protein</fullName>
    </submittedName>
</protein>
<keyword evidence="1 3" id="KW-0547">Nucleotide-binding</keyword>
<feature type="compositionally biased region" description="Basic and acidic residues" evidence="4">
    <location>
        <begin position="723"/>
        <end position="735"/>
    </location>
</feature>
<evidence type="ECO:0000259" key="6">
    <source>
        <dbReference type="PROSITE" id="PS50901"/>
    </source>
</evidence>
<comment type="caution">
    <text evidence="7">The sequence shown here is derived from an EMBL/GenBank/DDBJ whole genome shotgun (WGS) entry which is preliminary data.</text>
</comment>
<reference evidence="8" key="1">
    <citation type="journal article" date="2019" name="Int. J. Syst. Evol. Microbiol.">
        <title>The Global Catalogue of Microorganisms (GCM) 10K type strain sequencing project: providing services to taxonomists for standard genome sequencing and annotation.</title>
        <authorList>
            <consortium name="The Broad Institute Genomics Platform"/>
            <consortium name="The Broad Institute Genome Sequencing Center for Infectious Disease"/>
            <person name="Wu L."/>
            <person name="Ma J."/>
        </authorList>
    </citation>
    <scope>NUCLEOTIDE SEQUENCE [LARGE SCALE GENOMIC DNA]</scope>
    <source>
        <strain evidence="8">JCM 17939</strain>
    </source>
</reference>
<evidence type="ECO:0000313" key="8">
    <source>
        <dbReference type="Proteomes" id="UP001501442"/>
    </source>
</evidence>
<accession>A0ABP8UEL5</accession>
<dbReference type="RefSeq" id="WP_345433811.1">
    <property type="nucleotide sequence ID" value="NZ_BAABHK010000008.1"/>
</dbReference>
<keyword evidence="5" id="KW-1133">Transmembrane helix</keyword>
<evidence type="ECO:0000256" key="5">
    <source>
        <dbReference type="SAM" id="Phobius"/>
    </source>
</evidence>
<evidence type="ECO:0000256" key="1">
    <source>
        <dbReference type="ARBA" id="ARBA00022741"/>
    </source>
</evidence>
<feature type="region of interest" description="Disordered" evidence="4">
    <location>
        <begin position="708"/>
        <end position="742"/>
    </location>
</feature>
<evidence type="ECO:0000313" key="7">
    <source>
        <dbReference type="EMBL" id="GAA4630077.1"/>
    </source>
</evidence>
<dbReference type="Pfam" id="PF01580">
    <property type="entry name" value="FtsK_SpoIIIE"/>
    <property type="match status" value="1"/>
</dbReference>
<keyword evidence="2 3" id="KW-0067">ATP-binding</keyword>
<feature type="domain" description="FtsK" evidence="6">
    <location>
        <begin position="349"/>
        <end position="554"/>
    </location>
</feature>
<evidence type="ECO:0000256" key="3">
    <source>
        <dbReference type="PROSITE-ProRule" id="PRU00289"/>
    </source>
</evidence>
<feature type="binding site" evidence="3">
    <location>
        <begin position="376"/>
        <end position="383"/>
    </location>
    <ligand>
        <name>ATP</name>
        <dbReference type="ChEBI" id="CHEBI:30616"/>
    </ligand>
</feature>
<dbReference type="SUPFAM" id="SSF52540">
    <property type="entry name" value="P-loop containing nucleoside triphosphate hydrolases"/>
    <property type="match status" value="1"/>
</dbReference>
<name>A0ABP8UEL5_9ACTN</name>
<evidence type="ECO:0000256" key="2">
    <source>
        <dbReference type="ARBA" id="ARBA00022840"/>
    </source>
</evidence>
<dbReference type="PANTHER" id="PTHR22683">
    <property type="entry name" value="SPORULATION PROTEIN RELATED"/>
    <property type="match status" value="1"/>
</dbReference>
<feature type="region of interest" description="Disordered" evidence="4">
    <location>
        <begin position="1"/>
        <end position="37"/>
    </location>
</feature>
<dbReference type="InterPro" id="IPR050206">
    <property type="entry name" value="FtsK/SpoIIIE/SftA"/>
</dbReference>
<dbReference type="PANTHER" id="PTHR22683:SF41">
    <property type="entry name" value="DNA TRANSLOCASE FTSK"/>
    <property type="match status" value="1"/>
</dbReference>
<keyword evidence="5" id="KW-0472">Membrane</keyword>
<dbReference type="EMBL" id="BAABHK010000008">
    <property type="protein sequence ID" value="GAA4630077.1"/>
    <property type="molecule type" value="Genomic_DNA"/>
</dbReference>
<keyword evidence="5" id="KW-0812">Transmembrane</keyword>
<organism evidence="7 8">
    <name type="scientific">Actinoallomurus vinaceus</name>
    <dbReference type="NCBI Taxonomy" id="1080074"/>
    <lineage>
        <taxon>Bacteria</taxon>
        <taxon>Bacillati</taxon>
        <taxon>Actinomycetota</taxon>
        <taxon>Actinomycetes</taxon>
        <taxon>Streptosporangiales</taxon>
        <taxon>Thermomonosporaceae</taxon>
        <taxon>Actinoallomurus</taxon>
    </lineage>
</organism>